<dbReference type="STRING" id="247279.NIES1031_10255"/>
<reference evidence="1 2" key="1">
    <citation type="submission" date="2016-11" db="EMBL/GenBank/DDBJ databases">
        <title>Draft Genome Sequences of Nine Cyanobacterial Strains from Diverse Habitats.</title>
        <authorList>
            <person name="Zhu T."/>
            <person name="Hou S."/>
            <person name="Lu X."/>
            <person name="Hess W.R."/>
        </authorList>
    </citation>
    <scope>NUCLEOTIDE SEQUENCE [LARGE SCALE GENOMIC DNA]</scope>
    <source>
        <strain evidence="1 2">5.2 s.c.1</strain>
    </source>
</reference>
<dbReference type="RefSeq" id="WP_073549302.1">
    <property type="nucleotide sequence ID" value="NZ_CAWMVK010000041.1"/>
</dbReference>
<evidence type="ECO:0000313" key="1">
    <source>
        <dbReference type="EMBL" id="OKH27090.1"/>
    </source>
</evidence>
<sequence length="190" mass="20868">MATTLNETQLQAIASRLATLKAIQNLLISNEQTLSSAISDTDIRDRLQDMLKDDQKNLQVIENSIAKLGVSADAPEKVRKLVETVQNLMTGNELSPYEKVFEHEKLKHQQAMTGLLIHKAAQVVGEDLMEAIGPLNQVNFENRAHQEQLKGVLEILSTRELVGRDPDQGVWGRVQDAVSALSGVFGSVAS</sequence>
<name>A0A1U7HU12_9CHRO</name>
<dbReference type="Proteomes" id="UP000185984">
    <property type="component" value="Unassembled WGS sequence"/>
</dbReference>
<keyword evidence="2" id="KW-1185">Reference proteome</keyword>
<accession>A0A1U7HU12</accession>
<comment type="caution">
    <text evidence="1">The sequence shown here is derived from an EMBL/GenBank/DDBJ whole genome shotgun (WGS) entry which is preliminary data.</text>
</comment>
<dbReference type="OrthoDB" id="509872at2"/>
<dbReference type="EMBL" id="MRCC01000007">
    <property type="protein sequence ID" value="OKH27090.1"/>
    <property type="molecule type" value="Genomic_DNA"/>
</dbReference>
<proteinExistence type="predicted"/>
<dbReference type="Gene3D" id="1.20.1260.10">
    <property type="match status" value="1"/>
</dbReference>
<protein>
    <submittedName>
        <fullName evidence="1">Hemerythrin HHE cation-binding protein</fullName>
    </submittedName>
</protein>
<evidence type="ECO:0000313" key="2">
    <source>
        <dbReference type="Proteomes" id="UP000185984"/>
    </source>
</evidence>
<gene>
    <name evidence="1" type="ORF">NIES1031_10255</name>
</gene>
<dbReference type="AlphaFoldDB" id="A0A1U7HU12"/>
<dbReference type="InterPro" id="IPR012347">
    <property type="entry name" value="Ferritin-like"/>
</dbReference>
<organism evidence="1 2">
    <name type="scientific">Chroogloeocystis siderophila 5.2 s.c.1</name>
    <dbReference type="NCBI Taxonomy" id="247279"/>
    <lineage>
        <taxon>Bacteria</taxon>
        <taxon>Bacillati</taxon>
        <taxon>Cyanobacteriota</taxon>
        <taxon>Cyanophyceae</taxon>
        <taxon>Oscillatoriophycideae</taxon>
        <taxon>Chroococcales</taxon>
        <taxon>Chroococcaceae</taxon>
        <taxon>Chroogloeocystis</taxon>
    </lineage>
</organism>